<reference evidence="2" key="1">
    <citation type="journal article" date="2020" name="G3 (Bethesda)">
        <title>High-Quality Assemblies for Three Invasive Social Wasps from the &lt;i&gt;Vespula&lt;/i&gt; Genus.</title>
        <authorList>
            <person name="Harrop T.W.R."/>
            <person name="Guhlin J."/>
            <person name="McLaughlin G.M."/>
            <person name="Permina E."/>
            <person name="Stockwell P."/>
            <person name="Gilligan J."/>
            <person name="Le Lec M.F."/>
            <person name="Gruber M.A.M."/>
            <person name="Quinn O."/>
            <person name="Lovegrove M."/>
            <person name="Duncan E.J."/>
            <person name="Remnant E.J."/>
            <person name="Van Eeckhoven J."/>
            <person name="Graham B."/>
            <person name="Knapp R.A."/>
            <person name="Langford K.W."/>
            <person name="Kronenberg Z."/>
            <person name="Press M.O."/>
            <person name="Eacker S.M."/>
            <person name="Wilson-Rankin E.E."/>
            <person name="Purcell J."/>
            <person name="Lester P.J."/>
            <person name="Dearden P.K."/>
        </authorList>
    </citation>
    <scope>NUCLEOTIDE SEQUENCE</scope>
    <source>
        <strain evidence="2">Volc-1</strain>
    </source>
</reference>
<evidence type="ECO:0000313" key="2">
    <source>
        <dbReference type="EMBL" id="KAF7439129.1"/>
    </source>
</evidence>
<accession>A0A834UHB3</accession>
<keyword evidence="3" id="KW-1185">Reference proteome</keyword>
<proteinExistence type="predicted"/>
<evidence type="ECO:0000256" key="1">
    <source>
        <dbReference type="SAM" id="Phobius"/>
    </source>
</evidence>
<protein>
    <submittedName>
        <fullName evidence="2">Uncharacterized protein</fullName>
    </submittedName>
</protein>
<gene>
    <name evidence="2" type="ORF">H0235_001520</name>
</gene>
<comment type="caution">
    <text evidence="2">The sequence shown here is derived from an EMBL/GenBank/DDBJ whole genome shotgun (WGS) entry which is preliminary data.</text>
</comment>
<evidence type="ECO:0000313" key="3">
    <source>
        <dbReference type="Proteomes" id="UP000600918"/>
    </source>
</evidence>
<feature type="transmembrane region" description="Helical" evidence="1">
    <location>
        <begin position="21"/>
        <end position="41"/>
    </location>
</feature>
<sequence>MQCSVIKTKPRTKTTGRTSCACWMSAAAAVLMVLLALLLTVEPLLFPLVLGHDVKLKESDFLQQSEPTFVETTTTEMDPLTQERITRTVQVVTTTTTVPMAGGIAVTDDLRESMQKIVDQFMTEERKGQ</sequence>
<keyword evidence="1" id="KW-1133">Transmembrane helix</keyword>
<dbReference type="EMBL" id="JACSDY010000001">
    <property type="protein sequence ID" value="KAF7439129.1"/>
    <property type="molecule type" value="Genomic_DNA"/>
</dbReference>
<keyword evidence="1" id="KW-0812">Transmembrane</keyword>
<keyword evidence="1" id="KW-0472">Membrane</keyword>
<organism evidence="2 3">
    <name type="scientific">Vespula pensylvanica</name>
    <name type="common">Western yellow jacket</name>
    <name type="synonym">Wasp</name>
    <dbReference type="NCBI Taxonomy" id="30213"/>
    <lineage>
        <taxon>Eukaryota</taxon>
        <taxon>Metazoa</taxon>
        <taxon>Ecdysozoa</taxon>
        <taxon>Arthropoda</taxon>
        <taxon>Hexapoda</taxon>
        <taxon>Insecta</taxon>
        <taxon>Pterygota</taxon>
        <taxon>Neoptera</taxon>
        <taxon>Endopterygota</taxon>
        <taxon>Hymenoptera</taxon>
        <taxon>Apocrita</taxon>
        <taxon>Aculeata</taxon>
        <taxon>Vespoidea</taxon>
        <taxon>Vespidae</taxon>
        <taxon>Vespinae</taxon>
        <taxon>Vespula</taxon>
    </lineage>
</organism>
<name>A0A834UHB3_VESPE</name>
<dbReference type="AlphaFoldDB" id="A0A834UHB3"/>
<dbReference type="Proteomes" id="UP000600918">
    <property type="component" value="Unassembled WGS sequence"/>
</dbReference>